<dbReference type="EMBL" id="ACGP01000089">
    <property type="protein sequence ID" value="EEI25417.1"/>
    <property type="molecule type" value="Genomic_DNA"/>
</dbReference>
<accession>C0XGU6</accession>
<comment type="caution">
    <text evidence="1">The sequence shown here is derived from an EMBL/GenBank/DDBJ whole genome shotgun (WGS) entry which is preliminary data.</text>
</comment>
<reference evidence="1 2" key="1">
    <citation type="submission" date="2009-01" db="EMBL/GenBank/DDBJ databases">
        <authorList>
            <person name="Qin X."/>
            <person name="Bachman B."/>
            <person name="Battles P."/>
            <person name="Bell A."/>
            <person name="Bess C."/>
            <person name="Bickham C."/>
            <person name="Chaboub L."/>
            <person name="Chen D."/>
            <person name="Coyle M."/>
            <person name="Deiros D.R."/>
            <person name="Dinh H."/>
            <person name="Forbes L."/>
            <person name="Fowler G."/>
            <person name="Francisco L."/>
            <person name="Fu Q."/>
            <person name="Gubbala S."/>
            <person name="Hale W."/>
            <person name="Han Y."/>
            <person name="Hemphill L."/>
            <person name="Highlander S.K."/>
            <person name="Hirani K."/>
            <person name="Hogues M."/>
            <person name="Jackson L."/>
            <person name="Jakkamsetti A."/>
            <person name="Javaid M."/>
            <person name="Jiang H."/>
            <person name="Korchina V."/>
            <person name="Kovar C."/>
            <person name="Lara F."/>
            <person name="Lee S."/>
            <person name="Mata R."/>
            <person name="Mathew T."/>
            <person name="Moen C."/>
            <person name="Morales K."/>
            <person name="Munidasa M."/>
            <person name="Nazareth L."/>
            <person name="Ngo R."/>
            <person name="Nguyen L."/>
            <person name="Okwuonu G."/>
            <person name="Ongeri F."/>
            <person name="Patil S."/>
            <person name="Petrosino J."/>
            <person name="Pham C."/>
            <person name="Pham P."/>
            <person name="Pu L.-L."/>
            <person name="Puazo M."/>
            <person name="Raj R."/>
            <person name="Reid J."/>
            <person name="Rouhana J."/>
            <person name="Saada N."/>
            <person name="Shang Y."/>
            <person name="Simmons D."/>
            <person name="Thornton R."/>
            <person name="Warren J."/>
            <person name="Weissenberger G."/>
            <person name="Zhang J."/>
            <person name="Zhang L."/>
            <person name="Zhou C."/>
            <person name="Zhu D."/>
            <person name="Muzny D."/>
            <person name="Worley K."/>
            <person name="Gibbs R."/>
        </authorList>
    </citation>
    <scope>NUCLEOTIDE SEQUENCE [LARGE SCALE GENOMIC DNA]</scope>
    <source>
        <strain evidence="2">ATCC 8290 / DSM 20176 / CCUG 30140 / JCM 1155 / KCTC 3500 / NBRC 15886 / NCIMB 8040 / NRRL B-1843 / 9</strain>
    </source>
</reference>
<gene>
    <name evidence="1" type="ORF">HMPREF0519_0457</name>
</gene>
<organism evidence="1 2">
    <name type="scientific">Lentilactobacillus hilgardii (strain ATCC 8290 / DSM 20176 / CCUG 30140 / JCM 1155 / KCTC 3500 / NBRC 15886 / NCIMB 8040 / NRRL B-1843 / 9)</name>
    <dbReference type="NCBI Taxonomy" id="1423757"/>
    <lineage>
        <taxon>Bacteria</taxon>
        <taxon>Bacillati</taxon>
        <taxon>Bacillota</taxon>
        <taxon>Bacilli</taxon>
        <taxon>Lactobacillales</taxon>
        <taxon>Lactobacillaceae</taxon>
        <taxon>Lentilactobacillus</taxon>
    </lineage>
</organism>
<keyword evidence="2" id="KW-1185">Reference proteome</keyword>
<dbReference type="HOGENOM" id="CLU_3062801_0_0_9"/>
<protein>
    <submittedName>
        <fullName evidence="1">Uncharacterized protein</fullName>
    </submittedName>
</protein>
<dbReference type="Proteomes" id="UP000003752">
    <property type="component" value="Unassembled WGS sequence"/>
</dbReference>
<name>C0XGU6_LENH9</name>
<evidence type="ECO:0000313" key="2">
    <source>
        <dbReference type="Proteomes" id="UP000003752"/>
    </source>
</evidence>
<dbReference type="AlphaFoldDB" id="C0XGU6"/>
<sequence length="53" mass="6274">MDSNIMITIHIYSISFYKIKAPTKKIGAIHIWGYMNMELNNLRSYIPGRNMHF</sequence>
<evidence type="ECO:0000313" key="1">
    <source>
        <dbReference type="EMBL" id="EEI25417.1"/>
    </source>
</evidence>
<proteinExistence type="predicted"/>